<dbReference type="AlphaFoldDB" id="A0A7D9E9L0"/>
<protein>
    <submittedName>
        <fullName evidence="2">Uncharacterized protein</fullName>
    </submittedName>
</protein>
<dbReference type="Proteomes" id="UP001152795">
    <property type="component" value="Unassembled WGS sequence"/>
</dbReference>
<feature type="compositionally biased region" description="Polar residues" evidence="1">
    <location>
        <begin position="207"/>
        <end position="229"/>
    </location>
</feature>
<evidence type="ECO:0000256" key="1">
    <source>
        <dbReference type="SAM" id="MobiDB-lite"/>
    </source>
</evidence>
<name>A0A7D9E9L0_PARCT</name>
<comment type="caution">
    <text evidence="2">The sequence shown here is derived from an EMBL/GenBank/DDBJ whole genome shotgun (WGS) entry which is preliminary data.</text>
</comment>
<sequence length="407" mass="46795">PSDVSQTSGQKQCIDIDQSNNSLRTQDCASQTQNQNCDHLSEELRDALKKIDRLFDLTNNVYNSISRLIKETPVPCGNCMLGKNASGSGAQSISAGDIGENIRKCNELSIELEGVKLDAVITESRLSNNIYQNSKAIEQIHSQMINMQNIQNITTDERSTIANREQSNTHTISKQNEISENPCNKSVVLQDEQFCLSHGHQSDKLQSKVSNNSNSVRDYQCENSKSNNTVEGKLQGQPFRRCKTKTTLPMCLGNLPLIELPSSKMQKNKQSKLPNKKKVYSKRYRHGYYAKRQINTQSQRGITKTTDWIPLDAVSEIPKHQGNHQTSLHSAHLTNFRRRRLNHRPHPNHPPYPNLRYDQNYRSHQNHRPHQNFQSYQNFQPNHQPQQNQKDWLNYLEFVHGMIRKRT</sequence>
<feature type="region of interest" description="Disordered" evidence="1">
    <location>
        <begin position="200"/>
        <end position="229"/>
    </location>
</feature>
<evidence type="ECO:0000313" key="3">
    <source>
        <dbReference type="Proteomes" id="UP001152795"/>
    </source>
</evidence>
<feature type="region of interest" description="Disordered" evidence="1">
    <location>
        <begin position="365"/>
        <end position="387"/>
    </location>
</feature>
<organism evidence="2 3">
    <name type="scientific">Paramuricea clavata</name>
    <name type="common">Red gorgonian</name>
    <name type="synonym">Violescent sea-whip</name>
    <dbReference type="NCBI Taxonomy" id="317549"/>
    <lineage>
        <taxon>Eukaryota</taxon>
        <taxon>Metazoa</taxon>
        <taxon>Cnidaria</taxon>
        <taxon>Anthozoa</taxon>
        <taxon>Octocorallia</taxon>
        <taxon>Malacalcyonacea</taxon>
        <taxon>Plexauridae</taxon>
        <taxon>Paramuricea</taxon>
    </lineage>
</organism>
<reference evidence="2" key="1">
    <citation type="submission" date="2020-04" db="EMBL/GenBank/DDBJ databases">
        <authorList>
            <person name="Alioto T."/>
            <person name="Alioto T."/>
            <person name="Gomez Garrido J."/>
        </authorList>
    </citation>
    <scope>NUCLEOTIDE SEQUENCE</scope>
    <source>
        <strain evidence="2">A484AB</strain>
    </source>
</reference>
<feature type="non-terminal residue" evidence="2">
    <location>
        <position position="1"/>
    </location>
</feature>
<evidence type="ECO:0000313" key="2">
    <source>
        <dbReference type="EMBL" id="CAB4001982.1"/>
    </source>
</evidence>
<dbReference type="EMBL" id="CACRXK020004222">
    <property type="protein sequence ID" value="CAB4001982.1"/>
    <property type="molecule type" value="Genomic_DNA"/>
</dbReference>
<keyword evidence="3" id="KW-1185">Reference proteome</keyword>
<gene>
    <name evidence="2" type="ORF">PACLA_8A014008</name>
</gene>
<feature type="compositionally biased region" description="Low complexity" evidence="1">
    <location>
        <begin position="377"/>
        <end position="387"/>
    </location>
</feature>
<proteinExistence type="predicted"/>
<accession>A0A7D9E9L0</accession>